<dbReference type="Gene3D" id="3.30.460.10">
    <property type="entry name" value="Beta Polymerase, domain 2"/>
    <property type="match status" value="1"/>
</dbReference>
<organism evidence="2 3">
    <name type="scientific">Desulfuribacillus alkaliarsenatis</name>
    <dbReference type="NCBI Taxonomy" id="766136"/>
    <lineage>
        <taxon>Bacteria</taxon>
        <taxon>Bacillati</taxon>
        <taxon>Bacillota</taxon>
        <taxon>Desulfuribacillia</taxon>
        <taxon>Desulfuribacillales</taxon>
        <taxon>Desulfuribacillaceae</taxon>
        <taxon>Desulfuribacillus</taxon>
    </lineage>
</organism>
<keyword evidence="3" id="KW-1185">Reference proteome</keyword>
<dbReference type="CDD" id="cd05403">
    <property type="entry name" value="NT_KNTase_like"/>
    <property type="match status" value="1"/>
</dbReference>
<dbReference type="AlphaFoldDB" id="A0A1E5FZD8"/>
<reference evidence="2 3" key="1">
    <citation type="submission" date="2016-09" db="EMBL/GenBank/DDBJ databases">
        <title>Draft genome sequence for the type strain of Desulfuribacillus alkaliarsenatis AHT28, an obligately anaerobic, sulfidogenic bacterium isolated from Russian soda lake sediments.</title>
        <authorList>
            <person name="Abin C.A."/>
            <person name="Hollibaugh J.T."/>
        </authorList>
    </citation>
    <scope>NUCLEOTIDE SEQUENCE [LARGE SCALE GENOMIC DNA]</scope>
    <source>
        <strain evidence="2 3">AHT28</strain>
    </source>
</reference>
<dbReference type="EMBL" id="MIJE01000034">
    <property type="protein sequence ID" value="OEF95946.1"/>
    <property type="molecule type" value="Genomic_DNA"/>
</dbReference>
<name>A0A1E5FZD8_9FIRM</name>
<dbReference type="InterPro" id="IPR041633">
    <property type="entry name" value="Polbeta"/>
</dbReference>
<dbReference type="Proteomes" id="UP000094296">
    <property type="component" value="Unassembled WGS sequence"/>
</dbReference>
<evidence type="ECO:0000313" key="3">
    <source>
        <dbReference type="Proteomes" id="UP000094296"/>
    </source>
</evidence>
<dbReference type="Pfam" id="PF18765">
    <property type="entry name" value="Polbeta"/>
    <property type="match status" value="1"/>
</dbReference>
<evidence type="ECO:0000313" key="2">
    <source>
        <dbReference type="EMBL" id="OEF95946.1"/>
    </source>
</evidence>
<sequence length="128" mass="14883">MVCDLIKKKIAEYDAVQFAFIFGSYAINKQCEDSDLDVAIMLDKPLVDLEDYLKMKMELTELTKLEVDLVVLNDAAPLLKKEVFQTGIQIYAKSQTFVNEQRIKALFEYDDMEKYLEASHRALKEKYI</sequence>
<proteinExistence type="predicted"/>
<dbReference type="PANTHER" id="PTHR43852">
    <property type="entry name" value="NUCLEOTIDYLTRANSFERASE"/>
    <property type="match status" value="1"/>
</dbReference>
<dbReference type="STRING" id="766136.BHF68_11185"/>
<dbReference type="RefSeq" id="WP_069644219.1">
    <property type="nucleotide sequence ID" value="NZ_MIJE01000034.1"/>
</dbReference>
<accession>A0A1E5FZD8</accession>
<protein>
    <recommendedName>
        <fullName evidence="1">Polymerase beta nucleotidyltransferase domain-containing protein</fullName>
    </recommendedName>
</protein>
<dbReference type="OrthoDB" id="90159at2"/>
<dbReference type="PANTHER" id="PTHR43852:SF3">
    <property type="entry name" value="NUCLEOTIDYLTRANSFERASE"/>
    <property type="match status" value="1"/>
</dbReference>
<dbReference type="InterPro" id="IPR052930">
    <property type="entry name" value="TA_antitoxin_MntA"/>
</dbReference>
<dbReference type="InterPro" id="IPR043519">
    <property type="entry name" value="NT_sf"/>
</dbReference>
<feature type="domain" description="Polymerase beta nucleotidyltransferase" evidence="1">
    <location>
        <begin position="6"/>
        <end position="95"/>
    </location>
</feature>
<evidence type="ECO:0000259" key="1">
    <source>
        <dbReference type="Pfam" id="PF18765"/>
    </source>
</evidence>
<gene>
    <name evidence="2" type="ORF">BHF68_11185</name>
</gene>
<dbReference type="NCBIfam" id="NF047752">
    <property type="entry name" value="MntA_antitoxin"/>
    <property type="match status" value="1"/>
</dbReference>
<dbReference type="SUPFAM" id="SSF81301">
    <property type="entry name" value="Nucleotidyltransferase"/>
    <property type="match status" value="1"/>
</dbReference>
<comment type="caution">
    <text evidence="2">The sequence shown here is derived from an EMBL/GenBank/DDBJ whole genome shotgun (WGS) entry which is preliminary data.</text>
</comment>